<proteinExistence type="predicted"/>
<dbReference type="EMBL" id="CP031306">
    <property type="protein sequence ID" value="QCC56280.1"/>
    <property type="molecule type" value="Genomic_DNA"/>
</dbReference>
<dbReference type="KEGG" id="nbg:DV706_17130"/>
<sequence length="191" mass="19494">MAAAAIAASDNHTSDATENDSTAMTETKLEWGTITHDSDDDTGTTAVDVTVEAEADVSVSTMAALNATDEYRDDTTAGDDLETEPFPWGVVHYTTDDDTGATDVTVIVDAEDDVSVSVTTLSEDGTQESTSTVHQSSTTTAGADGDAGADVNVSQSTTVSQSSVNVESSAVAHGEDGDDGEDGSSVSIDID</sequence>
<keyword evidence="3" id="KW-0614">Plasmid</keyword>
<feature type="compositionally biased region" description="Polar residues" evidence="1">
    <location>
        <begin position="10"/>
        <end position="25"/>
    </location>
</feature>
<name>A0A4D6HJV1_9EURY</name>
<accession>A0A4D6HJV1</accession>
<dbReference type="EMBL" id="CP031305">
    <property type="protein sequence ID" value="QCC53027.1"/>
    <property type="molecule type" value="Genomic_DNA"/>
</dbReference>
<dbReference type="AlphaFoldDB" id="A0A4D6HJV1"/>
<organism evidence="2 4">
    <name type="scientific">Natronorubrum bangense</name>
    <dbReference type="NCBI Taxonomy" id="61858"/>
    <lineage>
        <taxon>Archaea</taxon>
        <taxon>Methanobacteriati</taxon>
        <taxon>Methanobacteriota</taxon>
        <taxon>Stenosarchaea group</taxon>
        <taxon>Halobacteria</taxon>
        <taxon>Halobacteriales</taxon>
        <taxon>Natrialbaceae</taxon>
        <taxon>Natronorubrum</taxon>
    </lineage>
</organism>
<feature type="region of interest" description="Disordered" evidence="1">
    <location>
        <begin position="1"/>
        <end position="44"/>
    </location>
</feature>
<evidence type="ECO:0000313" key="4">
    <source>
        <dbReference type="Proteomes" id="UP000296822"/>
    </source>
</evidence>
<reference evidence="2 4" key="1">
    <citation type="journal article" date="2019" name="Nat. Commun.">
        <title>A new type of DNA phosphorothioation-based antiviral system in archaea.</title>
        <authorList>
            <person name="Xiong L."/>
            <person name="Liu S."/>
            <person name="Chen S."/>
            <person name="Xiao Y."/>
            <person name="Zhu B."/>
            <person name="Gao Y."/>
            <person name="Zhang Y."/>
            <person name="Chen B."/>
            <person name="Luo J."/>
            <person name="Deng Z."/>
            <person name="Chen X."/>
            <person name="Wang L."/>
            <person name="Chen S."/>
        </authorList>
    </citation>
    <scope>NUCLEOTIDE SEQUENCE [LARGE SCALE GENOMIC DNA]</scope>
    <source>
        <strain evidence="2 4">JCM 10635</strain>
        <plasmid evidence="3 4">unnamed1</plasmid>
    </source>
</reference>
<dbReference type="Proteomes" id="UP000296822">
    <property type="component" value="Plasmid unnamed1"/>
</dbReference>
<dbReference type="Proteomes" id="UP000296822">
    <property type="component" value="Chromosome"/>
</dbReference>
<evidence type="ECO:0000313" key="3">
    <source>
        <dbReference type="EMBL" id="QCC56280.1"/>
    </source>
</evidence>
<dbReference type="KEGG" id="nbg:DV706_00140"/>
<evidence type="ECO:0000256" key="1">
    <source>
        <dbReference type="SAM" id="MobiDB-lite"/>
    </source>
</evidence>
<gene>
    <name evidence="2" type="ORF">DV706_00140</name>
    <name evidence="3" type="ORF">DV706_17130</name>
</gene>
<feature type="region of interest" description="Disordered" evidence="1">
    <location>
        <begin position="120"/>
        <end position="191"/>
    </location>
</feature>
<protein>
    <submittedName>
        <fullName evidence="2">Uncharacterized protein</fullName>
    </submittedName>
</protein>
<geneLocation type="plasmid" evidence="3">
    <name>unnamed1</name>
</geneLocation>
<feature type="compositionally biased region" description="Low complexity" evidence="1">
    <location>
        <begin position="127"/>
        <end position="172"/>
    </location>
</feature>
<evidence type="ECO:0000313" key="2">
    <source>
        <dbReference type="EMBL" id="QCC53027.1"/>
    </source>
</evidence>